<protein>
    <submittedName>
        <fullName evidence="1">Uncharacterized protein</fullName>
    </submittedName>
</protein>
<proteinExistence type="predicted"/>
<organism evidence="1">
    <name type="scientific">viral metagenome</name>
    <dbReference type="NCBI Taxonomy" id="1070528"/>
    <lineage>
        <taxon>unclassified sequences</taxon>
        <taxon>metagenomes</taxon>
        <taxon>organismal metagenomes</taxon>
    </lineage>
</organism>
<dbReference type="AlphaFoldDB" id="A0A6C0EB27"/>
<accession>A0A6C0EB27</accession>
<dbReference type="EMBL" id="MN739775">
    <property type="protein sequence ID" value="QHT25821.1"/>
    <property type="molecule type" value="Genomic_DNA"/>
</dbReference>
<reference evidence="1" key="1">
    <citation type="journal article" date="2020" name="Nature">
        <title>Giant virus diversity and host interactions through global metagenomics.</title>
        <authorList>
            <person name="Schulz F."/>
            <person name="Roux S."/>
            <person name="Paez-Espino D."/>
            <person name="Jungbluth S."/>
            <person name="Walsh D.A."/>
            <person name="Denef V.J."/>
            <person name="McMahon K.D."/>
            <person name="Konstantinidis K.T."/>
            <person name="Eloe-Fadrosh E.A."/>
            <person name="Kyrpides N.C."/>
            <person name="Woyke T."/>
        </authorList>
    </citation>
    <scope>NUCLEOTIDE SEQUENCE</scope>
    <source>
        <strain evidence="1">GVMAG-M-3300023179-27</strain>
    </source>
</reference>
<name>A0A6C0EB27_9ZZZZ</name>
<evidence type="ECO:0000313" key="1">
    <source>
        <dbReference type="EMBL" id="QHT25821.1"/>
    </source>
</evidence>
<sequence>MEPYYKIGCNPKTKKADDTKYTGEQIMKMDVQDVEYVMKFYTPLVNEEQREEIDIVLYDSFFEYVTDYSYNYSSLKNIYGTNALDPIDIEIIKKFNGNS</sequence>